<evidence type="ECO:0000256" key="3">
    <source>
        <dbReference type="ARBA" id="ARBA00022475"/>
    </source>
</evidence>
<dbReference type="SUPFAM" id="SSF90123">
    <property type="entry name" value="ABC transporter transmembrane region"/>
    <property type="match status" value="1"/>
</dbReference>
<reference evidence="13 14" key="1">
    <citation type="submission" date="2020-04" db="EMBL/GenBank/DDBJ databases">
        <authorList>
            <person name="Basu S."/>
            <person name="Maruthanayagam V."/>
            <person name="Chakraborty S."/>
            <person name="Pramanik A."/>
            <person name="Mukherjee J."/>
            <person name="Brink B."/>
        </authorList>
    </citation>
    <scope>NUCLEOTIDE SEQUENCE [LARGE SCALE GENOMIC DNA]</scope>
    <source>
        <strain evidence="13 14">AP17</strain>
    </source>
</reference>
<dbReference type="FunFam" id="3.40.50.300:FF:000299">
    <property type="entry name" value="ABC transporter ATP-binding protein/permease"/>
    <property type="match status" value="1"/>
</dbReference>
<feature type="transmembrane region" description="Helical" evidence="10">
    <location>
        <begin position="20"/>
        <end position="44"/>
    </location>
</feature>
<feature type="transmembrane region" description="Helical" evidence="10">
    <location>
        <begin position="176"/>
        <end position="195"/>
    </location>
</feature>
<dbReference type="EMBL" id="CP051167">
    <property type="protein sequence ID" value="QIZ72413.1"/>
    <property type="molecule type" value="Genomic_DNA"/>
</dbReference>
<dbReference type="InterPro" id="IPR017871">
    <property type="entry name" value="ABC_transporter-like_CS"/>
</dbReference>
<accession>A0A6H1U304</accession>
<keyword evidence="6 13" id="KW-0067">ATP-binding</keyword>
<dbReference type="Gene3D" id="3.40.50.300">
    <property type="entry name" value="P-loop containing nucleotide triphosphate hydrolases"/>
    <property type="match status" value="1"/>
</dbReference>
<evidence type="ECO:0000259" key="11">
    <source>
        <dbReference type="PROSITE" id="PS50893"/>
    </source>
</evidence>
<evidence type="ECO:0000256" key="8">
    <source>
        <dbReference type="ARBA" id="ARBA00023136"/>
    </source>
</evidence>
<name>A0A6H1U304_9CYAN</name>
<evidence type="ECO:0000256" key="1">
    <source>
        <dbReference type="ARBA" id="ARBA00004651"/>
    </source>
</evidence>
<dbReference type="PROSITE" id="PS50893">
    <property type="entry name" value="ABC_TRANSPORTER_2"/>
    <property type="match status" value="1"/>
</dbReference>
<feature type="transmembrane region" description="Helical" evidence="10">
    <location>
        <begin position="264"/>
        <end position="284"/>
    </location>
</feature>
<evidence type="ECO:0000256" key="10">
    <source>
        <dbReference type="SAM" id="Phobius"/>
    </source>
</evidence>
<dbReference type="InterPro" id="IPR003593">
    <property type="entry name" value="AAA+_ATPase"/>
</dbReference>
<feature type="transmembrane region" description="Helical" evidence="10">
    <location>
        <begin position="290"/>
        <end position="310"/>
    </location>
</feature>
<evidence type="ECO:0000256" key="5">
    <source>
        <dbReference type="ARBA" id="ARBA00022741"/>
    </source>
</evidence>
<feature type="domain" description="ABC transporter" evidence="11">
    <location>
        <begin position="381"/>
        <end position="612"/>
    </location>
</feature>
<keyword evidence="4 10" id="KW-0812">Transmembrane</keyword>
<dbReference type="PANTHER" id="PTHR24221">
    <property type="entry name" value="ATP-BINDING CASSETTE SUB-FAMILY B"/>
    <property type="match status" value="1"/>
</dbReference>
<protein>
    <submittedName>
        <fullName evidence="13">ABC transporter ATP-binding protein</fullName>
    </submittedName>
</protein>
<keyword evidence="14" id="KW-1185">Reference proteome</keyword>
<dbReference type="PANTHER" id="PTHR24221:SF632">
    <property type="entry name" value="ATP-DEPENDENT LIPID A-CORE FLIPPASE"/>
    <property type="match status" value="1"/>
</dbReference>
<evidence type="ECO:0000313" key="14">
    <source>
        <dbReference type="Proteomes" id="UP000500857"/>
    </source>
</evidence>
<dbReference type="PROSITE" id="PS50929">
    <property type="entry name" value="ABC_TM1F"/>
    <property type="match status" value="1"/>
</dbReference>
<dbReference type="GO" id="GO:0034040">
    <property type="term" value="F:ATPase-coupled lipid transmembrane transporter activity"/>
    <property type="evidence" value="ECO:0007669"/>
    <property type="project" value="TreeGrafter"/>
</dbReference>
<dbReference type="SMART" id="SM00382">
    <property type="entry name" value="AAA"/>
    <property type="match status" value="1"/>
</dbReference>
<dbReference type="Gene3D" id="1.20.1560.10">
    <property type="entry name" value="ABC transporter type 1, transmembrane domain"/>
    <property type="match status" value="1"/>
</dbReference>
<sequence length="613" mass="68272">MISYLRKCLFVLGDKKKYLVPLTFSFLFVSLMEVFGIGLIGPFLSLATQPEIVKTNSFLSILYARSGLPSESQFIACIGIFIILIFIFKSIISWNAQTYVFIFSFQLKGELANKLMNAYLNAPYTFHLSRNSATLIQSITNYTYTFGHAILIPLLNSIANVIVILSLTLLLCATNLMAIVAILALLLPCWLLFAYSKNKLSYWGQEVHEANESMIRIINHGLGGIKETKVIGCSSYFENQLKTQTDKYEKASGSFFGFKLLPRIIVETFLVIFLVGFISLFLLLDQDVQQLTAILSIFAVASIRLIPAISNLMGAISTLRNSDYVLKKLYLDLKELEASEENLKEVYGKHSDKFEAVSKSTGLVLADLPESIEPLEIKDSIEIEDIFYHYPNISESAIAGISFDIKKGESIALIGKSGAGKTTLVDIILGLLIPQDGDIKVDRHSIYENLANWRQSIGYIPQSIFLIDDTLARNIAFGVSDDRIDEHRLQQAIDAAQLRELVDELPEGLQTEVGERGVRLSGGQRQRVGIARALYHEREVLVLDEATAALDNETESLISEAINALSGTKTMIIIAHRLTTVKDCDRIYTLEKGKIVKCGTYEEVVLGEESHSD</sequence>
<comment type="subcellular location">
    <subcellularLocation>
        <location evidence="1">Cell membrane</location>
        <topology evidence="1">Multi-pass membrane protein</topology>
    </subcellularLocation>
</comment>
<dbReference type="GO" id="GO:0140359">
    <property type="term" value="F:ABC-type transporter activity"/>
    <property type="evidence" value="ECO:0007669"/>
    <property type="project" value="InterPro"/>
</dbReference>
<evidence type="ECO:0000256" key="4">
    <source>
        <dbReference type="ARBA" id="ARBA00022692"/>
    </source>
</evidence>
<dbReference type="GO" id="GO:0016887">
    <property type="term" value="F:ATP hydrolysis activity"/>
    <property type="evidence" value="ECO:0007669"/>
    <property type="project" value="InterPro"/>
</dbReference>
<dbReference type="Pfam" id="PF00005">
    <property type="entry name" value="ABC_tran"/>
    <property type="match status" value="1"/>
</dbReference>
<keyword evidence="5" id="KW-0547">Nucleotide-binding</keyword>
<dbReference type="InterPro" id="IPR039421">
    <property type="entry name" value="Type_1_exporter"/>
</dbReference>
<evidence type="ECO:0000259" key="12">
    <source>
        <dbReference type="PROSITE" id="PS50929"/>
    </source>
</evidence>
<evidence type="ECO:0000256" key="2">
    <source>
        <dbReference type="ARBA" id="ARBA00022448"/>
    </source>
</evidence>
<dbReference type="SUPFAM" id="SSF52540">
    <property type="entry name" value="P-loop containing nucleoside triphosphate hydrolases"/>
    <property type="match status" value="1"/>
</dbReference>
<keyword evidence="8 10" id="KW-0472">Membrane</keyword>
<dbReference type="InterPro" id="IPR036640">
    <property type="entry name" value="ABC1_TM_sf"/>
</dbReference>
<keyword evidence="9" id="KW-0175">Coiled coil</keyword>
<keyword evidence="2" id="KW-0813">Transport</keyword>
<evidence type="ECO:0000256" key="6">
    <source>
        <dbReference type="ARBA" id="ARBA00022840"/>
    </source>
</evidence>
<feature type="coiled-coil region" evidence="9">
    <location>
        <begin position="326"/>
        <end position="353"/>
    </location>
</feature>
<feature type="domain" description="ABC transmembrane type-1" evidence="12">
    <location>
        <begin position="22"/>
        <end position="321"/>
    </location>
</feature>
<gene>
    <name evidence="13" type="ORF">HCG48_18995</name>
</gene>
<dbReference type="GO" id="GO:0005886">
    <property type="term" value="C:plasma membrane"/>
    <property type="evidence" value="ECO:0007669"/>
    <property type="project" value="UniProtKB-SubCell"/>
</dbReference>
<evidence type="ECO:0000313" key="13">
    <source>
        <dbReference type="EMBL" id="QIZ72413.1"/>
    </source>
</evidence>
<dbReference type="GO" id="GO:0005524">
    <property type="term" value="F:ATP binding"/>
    <property type="evidence" value="ECO:0007669"/>
    <property type="project" value="UniProtKB-KW"/>
</dbReference>
<feature type="transmembrane region" description="Helical" evidence="10">
    <location>
        <begin position="73"/>
        <end position="92"/>
    </location>
</feature>
<keyword evidence="7 10" id="KW-1133">Transmembrane helix</keyword>
<proteinExistence type="predicted"/>
<dbReference type="InterPro" id="IPR011527">
    <property type="entry name" value="ABC1_TM_dom"/>
</dbReference>
<dbReference type="KEGG" id="oxy:HCG48_18995"/>
<organism evidence="13 14">
    <name type="scientific">Oxynema aestuarii AP17</name>
    <dbReference type="NCBI Taxonomy" id="2064643"/>
    <lineage>
        <taxon>Bacteria</taxon>
        <taxon>Bacillati</taxon>
        <taxon>Cyanobacteriota</taxon>
        <taxon>Cyanophyceae</taxon>
        <taxon>Oscillatoriophycideae</taxon>
        <taxon>Oscillatoriales</taxon>
        <taxon>Oscillatoriaceae</taxon>
        <taxon>Oxynema</taxon>
        <taxon>Oxynema aestuarii</taxon>
    </lineage>
</organism>
<evidence type="ECO:0000256" key="9">
    <source>
        <dbReference type="SAM" id="Coils"/>
    </source>
</evidence>
<evidence type="ECO:0000256" key="7">
    <source>
        <dbReference type="ARBA" id="ARBA00022989"/>
    </source>
</evidence>
<keyword evidence="3" id="KW-1003">Cell membrane</keyword>
<dbReference type="InterPro" id="IPR027417">
    <property type="entry name" value="P-loop_NTPase"/>
</dbReference>
<dbReference type="PROSITE" id="PS00211">
    <property type="entry name" value="ABC_TRANSPORTER_1"/>
    <property type="match status" value="1"/>
</dbReference>
<feature type="transmembrane region" description="Helical" evidence="10">
    <location>
        <begin position="149"/>
        <end position="170"/>
    </location>
</feature>
<dbReference type="Pfam" id="PF00664">
    <property type="entry name" value="ABC_membrane"/>
    <property type="match status" value="1"/>
</dbReference>
<dbReference type="InterPro" id="IPR003439">
    <property type="entry name" value="ABC_transporter-like_ATP-bd"/>
</dbReference>
<dbReference type="AlphaFoldDB" id="A0A6H1U304"/>
<dbReference type="Proteomes" id="UP000500857">
    <property type="component" value="Chromosome"/>
</dbReference>